<evidence type="ECO:0000313" key="3">
    <source>
        <dbReference type="EMBL" id="SFT53422.1"/>
    </source>
</evidence>
<feature type="transmembrane region" description="Helical" evidence="2">
    <location>
        <begin position="679"/>
        <end position="696"/>
    </location>
</feature>
<proteinExistence type="predicted"/>
<protein>
    <recommendedName>
        <fullName evidence="5">DUF2157 domain-containing protein</fullName>
    </recommendedName>
</protein>
<feature type="transmembrane region" description="Helical" evidence="2">
    <location>
        <begin position="321"/>
        <end position="339"/>
    </location>
</feature>
<evidence type="ECO:0008006" key="5">
    <source>
        <dbReference type="Google" id="ProtNLM"/>
    </source>
</evidence>
<keyword evidence="2" id="KW-0472">Membrane</keyword>
<dbReference type="EMBL" id="FPBA01000003">
    <property type="protein sequence ID" value="SFT53422.1"/>
    <property type="molecule type" value="Genomic_DNA"/>
</dbReference>
<reference evidence="4" key="1">
    <citation type="submission" date="2016-10" db="EMBL/GenBank/DDBJ databases">
        <authorList>
            <person name="Varghese N."/>
            <person name="Submissions S."/>
        </authorList>
    </citation>
    <scope>NUCLEOTIDE SEQUENCE [LARGE SCALE GENOMIC DNA]</scope>
    <source>
        <strain evidence="4">DSM 46136</strain>
    </source>
</reference>
<name>A0A1I6YSI6_9ACTN</name>
<feature type="transmembrane region" description="Helical" evidence="2">
    <location>
        <begin position="581"/>
        <end position="597"/>
    </location>
</feature>
<feature type="transmembrane region" description="Helical" evidence="2">
    <location>
        <begin position="185"/>
        <end position="209"/>
    </location>
</feature>
<evidence type="ECO:0000256" key="1">
    <source>
        <dbReference type="SAM" id="MobiDB-lite"/>
    </source>
</evidence>
<feature type="transmembrane region" description="Helical" evidence="2">
    <location>
        <begin position="240"/>
        <end position="260"/>
    </location>
</feature>
<dbReference type="RefSeq" id="WP_245784548.1">
    <property type="nucleotide sequence ID" value="NZ_FPBA01000003.1"/>
</dbReference>
<feature type="transmembrane region" description="Helical" evidence="2">
    <location>
        <begin position="401"/>
        <end position="420"/>
    </location>
</feature>
<dbReference type="STRING" id="1296565.SAMN05660657_01417"/>
<feature type="transmembrane region" description="Helical" evidence="2">
    <location>
        <begin position="426"/>
        <end position="446"/>
    </location>
</feature>
<feature type="transmembrane region" description="Helical" evidence="2">
    <location>
        <begin position="528"/>
        <end position="548"/>
    </location>
</feature>
<feature type="transmembrane region" description="Helical" evidence="2">
    <location>
        <begin position="628"/>
        <end position="647"/>
    </location>
</feature>
<evidence type="ECO:0000256" key="2">
    <source>
        <dbReference type="SAM" id="Phobius"/>
    </source>
</evidence>
<feature type="transmembrane region" description="Helical" evidence="2">
    <location>
        <begin position="604"/>
        <end position="622"/>
    </location>
</feature>
<feature type="region of interest" description="Disordered" evidence="1">
    <location>
        <begin position="67"/>
        <end position="119"/>
    </location>
</feature>
<feature type="transmembrane region" description="Helical" evidence="2">
    <location>
        <begin position="215"/>
        <end position="233"/>
    </location>
</feature>
<dbReference type="Proteomes" id="UP000199546">
    <property type="component" value="Unassembled WGS sequence"/>
</dbReference>
<dbReference type="InterPro" id="IPR058062">
    <property type="entry name" value="SCO7613_C"/>
</dbReference>
<feature type="transmembrane region" description="Helical" evidence="2">
    <location>
        <begin position="293"/>
        <end position="315"/>
    </location>
</feature>
<dbReference type="NCBIfam" id="NF047321">
    <property type="entry name" value="SCO7613_CTERM"/>
    <property type="match status" value="1"/>
</dbReference>
<feature type="compositionally biased region" description="Pro residues" evidence="1">
    <location>
        <begin position="68"/>
        <end position="115"/>
    </location>
</feature>
<evidence type="ECO:0000313" key="4">
    <source>
        <dbReference type="Proteomes" id="UP000199546"/>
    </source>
</evidence>
<feature type="transmembrane region" description="Helical" evidence="2">
    <location>
        <begin position="654"/>
        <end position="673"/>
    </location>
</feature>
<keyword evidence="4" id="KW-1185">Reference proteome</keyword>
<feature type="transmembrane region" description="Helical" evidence="2">
    <location>
        <begin position="154"/>
        <end position="173"/>
    </location>
</feature>
<keyword evidence="2" id="KW-0812">Transmembrane</keyword>
<accession>A0A1I6YSI6</accession>
<sequence length="714" mass="69349">MSTPTWGLPCPVCGTPAAPAPAPCATCGLPAVAQAATVVARIGATIDEFSRERDALVATLRAAATGPAPAPASAPAPALARPPAPASAPPPRPAPAWSPTPFPPAVPPAAPPAAPPASRRRLSPQQVLLGLGALLVVAAAVAFVAVAWTRLGVTFQAAVMATVTAAACATSAWSARRGLRATEEALAAAGAALLAVDLVAAHALGLWGADAVPGRLWAGLSCAVTVGAALGLGRLTRSTVTWPLVALLAAQPAGWLLLPAGLADGVTGVAVLLGTALLDVLVLLALRRPLHPVALVLGGLTGAAGVLLGVPLAWLGGAVDSWGATAVLAAAGAGAAVLLREPRLAPRLPQRRSTSAVVAGVVALALAGSMADLGVAGTVGATGLGLLLLTAAAAPRVTGPALFAVLAAGAVLAGAGATVLDTTGRNGPLAVLVVAAAVPAVLAAVLRPQVRPAATAAALCAPGLAVLVALEGRLLDPVPAALLLALAGAAAFAVAALRAGAPEELAAAAPGTLAGLVAGSVAADAGAWGQTAIGLAVVGAAAGCYALVARRRPVAVLAVADLVLAGWIAAAGADIRTPEVYTLPAAAGLLLLAVPALRAGAASWAAEGPGLAVALLPSAVVVVAEPTAARLVVVVAAAVALTVAGTLTHRQAPFVVGAGALLLVVLGRLAPYAPLVPRWVTLATAGLVLLVVGATYERRRQQAREAVAWVAQMR</sequence>
<feature type="transmembrane region" description="Helical" evidence="2">
    <location>
        <begin position="127"/>
        <end position="148"/>
    </location>
</feature>
<organism evidence="3 4">
    <name type="scientific">Geodermatophilus amargosae</name>
    <dbReference type="NCBI Taxonomy" id="1296565"/>
    <lineage>
        <taxon>Bacteria</taxon>
        <taxon>Bacillati</taxon>
        <taxon>Actinomycetota</taxon>
        <taxon>Actinomycetes</taxon>
        <taxon>Geodermatophilales</taxon>
        <taxon>Geodermatophilaceae</taxon>
        <taxon>Geodermatophilus</taxon>
    </lineage>
</organism>
<dbReference type="AlphaFoldDB" id="A0A1I6YSI6"/>
<feature type="transmembrane region" description="Helical" evidence="2">
    <location>
        <begin position="453"/>
        <end position="472"/>
    </location>
</feature>
<feature type="transmembrane region" description="Helical" evidence="2">
    <location>
        <begin position="478"/>
        <end position="497"/>
    </location>
</feature>
<feature type="transmembrane region" description="Helical" evidence="2">
    <location>
        <begin position="555"/>
        <end position="575"/>
    </location>
</feature>
<gene>
    <name evidence="3" type="ORF">SAMN05660657_01417</name>
</gene>
<feature type="transmembrane region" description="Helical" evidence="2">
    <location>
        <begin position="266"/>
        <end position="286"/>
    </location>
</feature>
<keyword evidence="2" id="KW-1133">Transmembrane helix</keyword>